<keyword evidence="3" id="KW-1185">Reference proteome</keyword>
<dbReference type="AlphaFoldDB" id="A0AAU9C7T3"/>
<proteinExistence type="predicted"/>
<name>A0AAU9C7T3_9GAMM</name>
<dbReference type="EMBL" id="AP024718">
    <property type="protein sequence ID" value="BCX87896.1"/>
    <property type="molecule type" value="Genomic_DNA"/>
</dbReference>
<evidence type="ECO:0000313" key="3">
    <source>
        <dbReference type="Proteomes" id="UP001321450"/>
    </source>
</evidence>
<dbReference type="Proteomes" id="UP001321450">
    <property type="component" value="Chromosome"/>
</dbReference>
<dbReference type="InterPro" id="IPR046651">
    <property type="entry name" value="DUF6763"/>
</dbReference>
<evidence type="ECO:0000313" key="2">
    <source>
        <dbReference type="EMBL" id="BCX87896.1"/>
    </source>
</evidence>
<evidence type="ECO:0000256" key="1">
    <source>
        <dbReference type="SAM" id="MobiDB-lite"/>
    </source>
</evidence>
<protein>
    <submittedName>
        <fullName evidence="2">Uncharacterized protein</fullName>
    </submittedName>
</protein>
<feature type="region of interest" description="Disordered" evidence="1">
    <location>
        <begin position="58"/>
        <end position="109"/>
    </location>
</feature>
<dbReference type="Pfam" id="PF20549">
    <property type="entry name" value="DUF6763"/>
    <property type="match status" value="1"/>
</dbReference>
<reference evidence="3" key="1">
    <citation type="journal article" date="2024" name="Int. J. Syst. Evol. Microbiol.">
        <title>Methylomarinovum tepidoasis sp. nov., a moderately thermophilic methanotroph of the family Methylothermaceae isolated from a deep-sea hydrothermal field.</title>
        <authorList>
            <person name="Hirayama H."/>
            <person name="Takaki Y."/>
            <person name="Abe M."/>
            <person name="Miyazaki M."/>
            <person name="Uematsu K."/>
            <person name="Matsui Y."/>
            <person name="Takai K."/>
        </authorList>
    </citation>
    <scope>NUCLEOTIDE SEQUENCE [LARGE SCALE GENOMIC DNA]</scope>
    <source>
        <strain evidence="3">IN45</strain>
    </source>
</reference>
<sequence>MNELDPIVGNWYLDLETDQKFEVVAVDEDSGAIEIQYHDGNIDELDFDAWQELNLEPIEPPEDWAAPLDDVEPDDIPYSEMGLEEGGEEWEDGDFPARGDDDAFHEERE</sequence>
<dbReference type="RefSeq" id="WP_286292883.1">
    <property type="nucleotide sequence ID" value="NZ_AP024718.1"/>
</dbReference>
<gene>
    <name evidence="2" type="ORF">MIN45_P0263</name>
</gene>
<organism evidence="2 3">
    <name type="scientific">Methylomarinovum tepidoasis</name>
    <dbReference type="NCBI Taxonomy" id="2840183"/>
    <lineage>
        <taxon>Bacteria</taxon>
        <taxon>Pseudomonadati</taxon>
        <taxon>Pseudomonadota</taxon>
        <taxon>Gammaproteobacteria</taxon>
        <taxon>Methylococcales</taxon>
        <taxon>Methylothermaceae</taxon>
        <taxon>Methylomarinovum</taxon>
    </lineage>
</organism>
<feature type="compositionally biased region" description="Basic and acidic residues" evidence="1">
    <location>
        <begin position="95"/>
        <end position="109"/>
    </location>
</feature>
<dbReference type="KEGG" id="meiy:MIN45_P0263"/>
<accession>A0AAU9C7T3</accession>
<feature type="compositionally biased region" description="Acidic residues" evidence="1">
    <location>
        <begin position="69"/>
        <end position="94"/>
    </location>
</feature>